<comment type="caution">
    <text evidence="2">The sequence shown here is derived from an EMBL/GenBank/DDBJ whole genome shotgun (WGS) entry which is preliminary data.</text>
</comment>
<feature type="compositionally biased region" description="Pro residues" evidence="1">
    <location>
        <begin position="147"/>
        <end position="159"/>
    </location>
</feature>
<feature type="region of interest" description="Disordered" evidence="1">
    <location>
        <begin position="38"/>
        <end position="186"/>
    </location>
</feature>
<feature type="compositionally biased region" description="Pro residues" evidence="1">
    <location>
        <begin position="107"/>
        <end position="121"/>
    </location>
</feature>
<accession>A0A1Q9LF04</accession>
<gene>
    <name evidence="2" type="ORF">BJP25_28690</name>
</gene>
<dbReference type="AlphaFoldDB" id="A0A1Q9LF04"/>
<dbReference type="Proteomes" id="UP000186040">
    <property type="component" value="Unassembled WGS sequence"/>
</dbReference>
<evidence type="ECO:0000313" key="2">
    <source>
        <dbReference type="EMBL" id="OLR90595.1"/>
    </source>
</evidence>
<dbReference type="EMBL" id="MKQR01000026">
    <property type="protein sequence ID" value="OLR90595.1"/>
    <property type="molecule type" value="Genomic_DNA"/>
</dbReference>
<protein>
    <submittedName>
        <fullName evidence="2">Uncharacterized protein</fullName>
    </submittedName>
</protein>
<feature type="compositionally biased region" description="Basic and acidic residues" evidence="1">
    <location>
        <begin position="38"/>
        <end position="51"/>
    </location>
</feature>
<feature type="compositionally biased region" description="Polar residues" evidence="1">
    <location>
        <begin position="60"/>
        <end position="74"/>
    </location>
</feature>
<reference evidence="2 3" key="1">
    <citation type="submission" date="2016-10" db="EMBL/GenBank/DDBJ databases">
        <title>The Draft Genome Sequence of Actinokineospora bangkokensis 44EHWT reveals the biosynthetic pathway of antifungal compounds Thailandins with unusual extender unit butylmalonyl-CoA.</title>
        <authorList>
            <person name="Greule A."/>
            <person name="Intra B."/>
            <person name="Flemming S."/>
            <person name="Rommel M.G."/>
            <person name="Panbangred W."/>
            <person name="Bechthold A."/>
        </authorList>
    </citation>
    <scope>NUCLEOTIDE SEQUENCE [LARGE SCALE GENOMIC DNA]</scope>
    <source>
        <strain evidence="2 3">44EHW</strain>
    </source>
</reference>
<evidence type="ECO:0000313" key="3">
    <source>
        <dbReference type="Proteomes" id="UP000186040"/>
    </source>
</evidence>
<keyword evidence="3" id="KW-1185">Reference proteome</keyword>
<name>A0A1Q9LF04_9PSEU</name>
<dbReference type="RefSeq" id="WP_075977266.1">
    <property type="nucleotide sequence ID" value="NZ_MKQR01000026.1"/>
</dbReference>
<sequence length="186" mass="20596">MSIEEHPLYRAAQAPFEESAYARRASLAQVDGDFAARAERTAEQRAQERAQVEGMVARATAQQDRGQAQEQPKATWQREERSTVLSFGAEELQQGSAAPTDAFPVQQPAPPPVRAPEPPPVVVERPRAERYLSFGGEDEDVAERVAPPVPPVSPPPPHAPQRRSPRPAARSEDDDGDWSERSWMNR</sequence>
<evidence type="ECO:0000256" key="1">
    <source>
        <dbReference type="SAM" id="MobiDB-lite"/>
    </source>
</evidence>
<organism evidence="2 3">
    <name type="scientific">Actinokineospora bangkokensis</name>
    <dbReference type="NCBI Taxonomy" id="1193682"/>
    <lineage>
        <taxon>Bacteria</taxon>
        <taxon>Bacillati</taxon>
        <taxon>Actinomycetota</taxon>
        <taxon>Actinomycetes</taxon>
        <taxon>Pseudonocardiales</taxon>
        <taxon>Pseudonocardiaceae</taxon>
        <taxon>Actinokineospora</taxon>
    </lineage>
</organism>
<dbReference type="STRING" id="1193682.BJP25_28690"/>
<proteinExistence type="predicted"/>